<dbReference type="Pfam" id="PF01554">
    <property type="entry name" value="MatE"/>
    <property type="match status" value="2"/>
</dbReference>
<dbReference type="InterPro" id="IPR048279">
    <property type="entry name" value="MdtK-like"/>
</dbReference>
<comment type="caution">
    <text evidence="8">The sequence shown here is derived from an EMBL/GenBank/DDBJ whole genome shotgun (WGS) entry which is preliminary data.</text>
</comment>
<gene>
    <name evidence="8" type="ORF">DFP95_109123</name>
</gene>
<keyword evidence="9" id="KW-1185">Reference proteome</keyword>
<evidence type="ECO:0000313" key="9">
    <source>
        <dbReference type="Proteomes" id="UP000256869"/>
    </source>
</evidence>
<dbReference type="CDD" id="cd13134">
    <property type="entry name" value="MATE_like_8"/>
    <property type="match status" value="1"/>
</dbReference>
<feature type="transmembrane region" description="Helical" evidence="7">
    <location>
        <begin position="128"/>
        <end position="149"/>
    </location>
</feature>
<name>A0A3D9IA75_9BACL</name>
<feature type="transmembrane region" description="Helical" evidence="7">
    <location>
        <begin position="409"/>
        <end position="430"/>
    </location>
</feature>
<evidence type="ECO:0000256" key="3">
    <source>
        <dbReference type="ARBA" id="ARBA00022475"/>
    </source>
</evidence>
<feature type="transmembrane region" description="Helical" evidence="7">
    <location>
        <begin position="161"/>
        <end position="184"/>
    </location>
</feature>
<accession>A0A3D9IA75</accession>
<dbReference type="GO" id="GO:0005886">
    <property type="term" value="C:plasma membrane"/>
    <property type="evidence" value="ECO:0007669"/>
    <property type="project" value="UniProtKB-SubCell"/>
</dbReference>
<dbReference type="GO" id="GO:0042910">
    <property type="term" value="F:xenobiotic transmembrane transporter activity"/>
    <property type="evidence" value="ECO:0007669"/>
    <property type="project" value="InterPro"/>
</dbReference>
<dbReference type="Proteomes" id="UP000256869">
    <property type="component" value="Unassembled WGS sequence"/>
</dbReference>
<sequence>MKSEINKFGLWALAWPIFIEVFLQTLLGTVDTIMVSRISDDAVAVVGLAGQLLNALTTVFMTIAGGAGILIAQKIGAKKGEDARTIAIMGLTVSTAIGIGISILLIVQSHAIAGLLNLSEELLPLWDVYVSHIGGGMFLTAMIAAMSTAIRNTGNTTAPMYTGIAMNILHIALNYVLIFGAFGFPEWGLFGVTVSGNISKFLAALVLFYVFAYSFERKIQFRDLRIFDPKLFNEIIRIGWPLGVNMSGWVFSQLAIYSFLAMLGAKELAARTYMNTMESFCFMLGYALALATQIQVAHLYGASKTHEAYSGAFRALYIGLAVVTANALLLFLLGSHMLRMFTTDPAILAMGQSLLALNLILQPAKELNMAMNNALNAVGDTRYPMVIAILSMSIIATGCSYWFGTQAGWGLIGIYCCMIADELIRGILVLQRWRGKKYLLKAEKGANHKTGGEALQDTALPI</sequence>
<evidence type="ECO:0000256" key="4">
    <source>
        <dbReference type="ARBA" id="ARBA00022692"/>
    </source>
</evidence>
<evidence type="ECO:0000256" key="6">
    <source>
        <dbReference type="ARBA" id="ARBA00023136"/>
    </source>
</evidence>
<feature type="transmembrane region" description="Helical" evidence="7">
    <location>
        <begin position="312"/>
        <end position="333"/>
    </location>
</feature>
<feature type="transmembrane region" description="Helical" evidence="7">
    <location>
        <begin position="83"/>
        <end position="108"/>
    </location>
</feature>
<dbReference type="PIRSF" id="PIRSF006603">
    <property type="entry name" value="DinF"/>
    <property type="match status" value="1"/>
</dbReference>
<organism evidence="8 9">
    <name type="scientific">Cohnella lupini</name>
    <dbReference type="NCBI Taxonomy" id="1294267"/>
    <lineage>
        <taxon>Bacteria</taxon>
        <taxon>Bacillati</taxon>
        <taxon>Bacillota</taxon>
        <taxon>Bacilli</taxon>
        <taxon>Bacillales</taxon>
        <taxon>Paenibacillaceae</taxon>
        <taxon>Cohnella</taxon>
    </lineage>
</organism>
<dbReference type="OrthoDB" id="9806302at2"/>
<keyword evidence="4 7" id="KW-0812">Transmembrane</keyword>
<dbReference type="NCBIfam" id="TIGR00797">
    <property type="entry name" value="matE"/>
    <property type="match status" value="1"/>
</dbReference>
<dbReference type="PANTHER" id="PTHR42925:SF2">
    <property type="entry name" value="NA+ DRIVEN MULTIDRUG EFFLUX PUMP"/>
    <property type="match status" value="1"/>
</dbReference>
<dbReference type="PANTHER" id="PTHR42925">
    <property type="entry name" value="MULTIDRUG AND TOXIN EFFLUX PROTEIN MATE FAMILY"/>
    <property type="match status" value="1"/>
</dbReference>
<protein>
    <submittedName>
        <fullName evidence="8">Putative MATE family efflux protein</fullName>
    </submittedName>
</protein>
<proteinExistence type="predicted"/>
<dbReference type="GO" id="GO:0015297">
    <property type="term" value="F:antiporter activity"/>
    <property type="evidence" value="ECO:0007669"/>
    <property type="project" value="InterPro"/>
</dbReference>
<keyword evidence="3" id="KW-1003">Cell membrane</keyword>
<feature type="transmembrane region" description="Helical" evidence="7">
    <location>
        <begin position="42"/>
        <end position="71"/>
    </location>
</feature>
<evidence type="ECO:0000256" key="7">
    <source>
        <dbReference type="SAM" id="Phobius"/>
    </source>
</evidence>
<evidence type="ECO:0000256" key="5">
    <source>
        <dbReference type="ARBA" id="ARBA00022989"/>
    </source>
</evidence>
<feature type="transmembrane region" description="Helical" evidence="7">
    <location>
        <begin position="383"/>
        <end position="403"/>
    </location>
</feature>
<dbReference type="AlphaFoldDB" id="A0A3D9IA75"/>
<dbReference type="InterPro" id="IPR002528">
    <property type="entry name" value="MATE_fam"/>
</dbReference>
<evidence type="ECO:0000313" key="8">
    <source>
        <dbReference type="EMBL" id="RED58086.1"/>
    </source>
</evidence>
<keyword evidence="6 7" id="KW-0472">Membrane</keyword>
<reference evidence="8 9" key="1">
    <citation type="submission" date="2018-07" db="EMBL/GenBank/DDBJ databases">
        <title>Genomic Encyclopedia of Type Strains, Phase III (KMG-III): the genomes of soil and plant-associated and newly described type strains.</title>
        <authorList>
            <person name="Whitman W."/>
        </authorList>
    </citation>
    <scope>NUCLEOTIDE SEQUENCE [LARGE SCALE GENOMIC DNA]</scope>
    <source>
        <strain evidence="8 9">CECT 8236</strain>
    </source>
</reference>
<keyword evidence="5 7" id="KW-1133">Transmembrane helix</keyword>
<dbReference type="InterPro" id="IPR047135">
    <property type="entry name" value="YsiQ"/>
</dbReference>
<dbReference type="RefSeq" id="WP_115993749.1">
    <property type="nucleotide sequence ID" value="NZ_QRDY01000009.1"/>
</dbReference>
<keyword evidence="2" id="KW-0813">Transport</keyword>
<feature type="transmembrane region" description="Helical" evidence="7">
    <location>
        <begin position="190"/>
        <end position="215"/>
    </location>
</feature>
<comment type="subcellular location">
    <subcellularLocation>
        <location evidence="1">Cell membrane</location>
        <topology evidence="1">Multi-pass membrane protein</topology>
    </subcellularLocation>
</comment>
<evidence type="ECO:0000256" key="2">
    <source>
        <dbReference type="ARBA" id="ARBA00022448"/>
    </source>
</evidence>
<evidence type="ECO:0000256" key="1">
    <source>
        <dbReference type="ARBA" id="ARBA00004651"/>
    </source>
</evidence>
<dbReference type="EMBL" id="QRDY01000009">
    <property type="protein sequence ID" value="RED58086.1"/>
    <property type="molecule type" value="Genomic_DNA"/>
</dbReference>
<feature type="transmembrane region" description="Helical" evidence="7">
    <location>
        <begin position="280"/>
        <end position="300"/>
    </location>
</feature>
<feature type="transmembrane region" description="Helical" evidence="7">
    <location>
        <begin position="12"/>
        <end position="30"/>
    </location>
</feature>